<evidence type="ECO:0000313" key="4">
    <source>
        <dbReference type="Proteomes" id="UP001301958"/>
    </source>
</evidence>
<evidence type="ECO:0000313" key="3">
    <source>
        <dbReference type="EMBL" id="KAK4224142.1"/>
    </source>
</evidence>
<feature type="transmembrane region" description="Helical" evidence="2">
    <location>
        <begin position="198"/>
        <end position="221"/>
    </location>
</feature>
<keyword evidence="4" id="KW-1185">Reference proteome</keyword>
<keyword evidence="2" id="KW-0472">Membrane</keyword>
<keyword evidence="2" id="KW-0812">Transmembrane</keyword>
<gene>
    <name evidence="3" type="ORF">QBC38DRAFT_486115</name>
</gene>
<feature type="region of interest" description="Disordered" evidence="1">
    <location>
        <begin position="274"/>
        <end position="299"/>
    </location>
</feature>
<dbReference type="AlphaFoldDB" id="A0AAN7BIY5"/>
<feature type="compositionally biased region" description="Low complexity" evidence="1">
    <location>
        <begin position="52"/>
        <end position="77"/>
    </location>
</feature>
<evidence type="ECO:0000256" key="2">
    <source>
        <dbReference type="SAM" id="Phobius"/>
    </source>
</evidence>
<dbReference type="Proteomes" id="UP001301958">
    <property type="component" value="Unassembled WGS sequence"/>
</dbReference>
<name>A0AAN7BIY5_9PEZI</name>
<keyword evidence="2" id="KW-1133">Transmembrane helix</keyword>
<dbReference type="Gene3D" id="1.20.58.340">
    <property type="entry name" value="Magnesium transport protein CorA, transmembrane region"/>
    <property type="match status" value="1"/>
</dbReference>
<organism evidence="3 4">
    <name type="scientific">Podospora fimiseda</name>
    <dbReference type="NCBI Taxonomy" id="252190"/>
    <lineage>
        <taxon>Eukaryota</taxon>
        <taxon>Fungi</taxon>
        <taxon>Dikarya</taxon>
        <taxon>Ascomycota</taxon>
        <taxon>Pezizomycotina</taxon>
        <taxon>Sordariomycetes</taxon>
        <taxon>Sordariomycetidae</taxon>
        <taxon>Sordariales</taxon>
        <taxon>Podosporaceae</taxon>
        <taxon>Podospora</taxon>
    </lineage>
</organism>
<reference evidence="3" key="1">
    <citation type="journal article" date="2023" name="Mol. Phylogenet. Evol.">
        <title>Genome-scale phylogeny and comparative genomics of the fungal order Sordariales.</title>
        <authorList>
            <person name="Hensen N."/>
            <person name="Bonometti L."/>
            <person name="Westerberg I."/>
            <person name="Brannstrom I.O."/>
            <person name="Guillou S."/>
            <person name="Cros-Aarteil S."/>
            <person name="Calhoun S."/>
            <person name="Haridas S."/>
            <person name="Kuo A."/>
            <person name="Mondo S."/>
            <person name="Pangilinan J."/>
            <person name="Riley R."/>
            <person name="LaButti K."/>
            <person name="Andreopoulos B."/>
            <person name="Lipzen A."/>
            <person name="Chen C."/>
            <person name="Yan M."/>
            <person name="Daum C."/>
            <person name="Ng V."/>
            <person name="Clum A."/>
            <person name="Steindorff A."/>
            <person name="Ohm R.A."/>
            <person name="Martin F."/>
            <person name="Silar P."/>
            <person name="Natvig D.O."/>
            <person name="Lalanne C."/>
            <person name="Gautier V."/>
            <person name="Ament-Velasquez S.L."/>
            <person name="Kruys A."/>
            <person name="Hutchinson M.I."/>
            <person name="Powell A.J."/>
            <person name="Barry K."/>
            <person name="Miller A.N."/>
            <person name="Grigoriev I.V."/>
            <person name="Debuchy R."/>
            <person name="Gladieux P."/>
            <person name="Hiltunen Thoren M."/>
            <person name="Johannesson H."/>
        </authorList>
    </citation>
    <scope>NUCLEOTIDE SEQUENCE</scope>
    <source>
        <strain evidence="3">CBS 990.96</strain>
    </source>
</reference>
<feature type="compositionally biased region" description="Basic and acidic residues" evidence="1">
    <location>
        <begin position="279"/>
        <end position="291"/>
    </location>
</feature>
<dbReference type="EMBL" id="MU865402">
    <property type="protein sequence ID" value="KAK4224142.1"/>
    <property type="molecule type" value="Genomic_DNA"/>
</dbReference>
<comment type="caution">
    <text evidence="3">The sequence shown here is derived from an EMBL/GenBank/DDBJ whole genome shotgun (WGS) entry which is preliminary data.</text>
</comment>
<evidence type="ECO:0000256" key="1">
    <source>
        <dbReference type="SAM" id="MobiDB-lite"/>
    </source>
</evidence>
<proteinExistence type="predicted"/>
<protein>
    <submittedName>
        <fullName evidence="3">Uncharacterized protein</fullName>
    </submittedName>
</protein>
<reference evidence="3" key="2">
    <citation type="submission" date="2023-05" db="EMBL/GenBank/DDBJ databases">
        <authorList>
            <consortium name="Lawrence Berkeley National Laboratory"/>
            <person name="Steindorff A."/>
            <person name="Hensen N."/>
            <person name="Bonometti L."/>
            <person name="Westerberg I."/>
            <person name="Brannstrom I.O."/>
            <person name="Guillou S."/>
            <person name="Cros-Aarteil S."/>
            <person name="Calhoun S."/>
            <person name="Haridas S."/>
            <person name="Kuo A."/>
            <person name="Mondo S."/>
            <person name="Pangilinan J."/>
            <person name="Riley R."/>
            <person name="Labutti K."/>
            <person name="Andreopoulos B."/>
            <person name="Lipzen A."/>
            <person name="Chen C."/>
            <person name="Yanf M."/>
            <person name="Daum C."/>
            <person name="Ng V."/>
            <person name="Clum A."/>
            <person name="Ohm R."/>
            <person name="Martin F."/>
            <person name="Silar P."/>
            <person name="Natvig D."/>
            <person name="Lalanne C."/>
            <person name="Gautier V."/>
            <person name="Ament-Velasquez S.L."/>
            <person name="Kruys A."/>
            <person name="Hutchinson M.I."/>
            <person name="Powell A.J."/>
            <person name="Barry K."/>
            <person name="Miller A.N."/>
            <person name="Grigoriev I.V."/>
            <person name="Debuchy R."/>
            <person name="Gladieux P."/>
            <person name="Thoren M.H."/>
            <person name="Johannesson H."/>
        </authorList>
    </citation>
    <scope>NUCLEOTIDE SEQUENCE</scope>
    <source>
        <strain evidence="3">CBS 990.96</strain>
    </source>
</reference>
<feature type="transmembrane region" description="Helical" evidence="2">
    <location>
        <begin position="159"/>
        <end position="178"/>
    </location>
</feature>
<feature type="region of interest" description="Disordered" evidence="1">
    <location>
        <begin position="31"/>
        <end position="86"/>
    </location>
</feature>
<sequence length="299" mass="34472">MGSYTQEYGFLNMAVQTTLMRVEFLLKELDNNTTKNGGNLNRNDNSSKKNNDSSYNNSHKMIDNSSSNDNNKSNDNNNNKEEDDDTKLKEIQLHEKILLHKSRLEHMPLHCAIKDRLSAQQTVLFNLISQEDSRLNLGIASDSKELAAASKRDSSSMKIIAILTTLFLPGTFISTLLSMPIFNWEVSTISEVSAKYMWVYWAITIPLTILVMGMFGGYALYQEREKKQTTKRARQSIWDKAAGRGAQFIEEEKEGIMDKLWVWIIQKGYDRNRRKQRTKRNDDDEAVDVRFRNYAPPPR</sequence>
<accession>A0AAN7BIY5</accession>